<evidence type="ECO:0000313" key="4">
    <source>
        <dbReference type="EMBL" id="CQR73568.1"/>
    </source>
</evidence>
<dbReference type="InterPro" id="IPR050218">
    <property type="entry name" value="LptD"/>
</dbReference>
<keyword evidence="1" id="KW-0472">Membrane</keyword>
<keyword evidence="5" id="KW-1185">Reference proteome</keyword>
<dbReference type="GO" id="GO:0009279">
    <property type="term" value="C:cell outer membrane"/>
    <property type="evidence" value="ECO:0007669"/>
    <property type="project" value="TreeGrafter"/>
</dbReference>
<gene>
    <name evidence="4" type="ORF">SpAn4DRAFT_0030</name>
</gene>
<dbReference type="PANTHER" id="PTHR30189">
    <property type="entry name" value="LPS-ASSEMBLY PROTEIN"/>
    <property type="match status" value="1"/>
</dbReference>
<keyword evidence="1" id="KW-0998">Cell outer membrane</keyword>
<dbReference type="InterPro" id="IPR005653">
    <property type="entry name" value="OstA-like_N"/>
</dbReference>
<feature type="chain" id="PRO_5006710698" description="Organic solvent tolerance-like N-terminal domain-containing protein" evidence="2">
    <location>
        <begin position="26"/>
        <end position="160"/>
    </location>
</feature>
<dbReference type="AlphaFoldDB" id="A0A0U1L1L0"/>
<dbReference type="Pfam" id="PF03968">
    <property type="entry name" value="LptD_N"/>
    <property type="match status" value="1"/>
</dbReference>
<name>A0A0U1L1L0_9FIRM</name>
<dbReference type="EMBL" id="CTRP01000014">
    <property type="protein sequence ID" value="CQR73568.1"/>
    <property type="molecule type" value="Genomic_DNA"/>
</dbReference>
<dbReference type="Gene3D" id="2.60.450.10">
    <property type="entry name" value="Lipopolysaccharide (LPS) transport protein A like domain"/>
    <property type="match status" value="1"/>
</dbReference>
<evidence type="ECO:0000256" key="1">
    <source>
        <dbReference type="ARBA" id="ARBA00023237"/>
    </source>
</evidence>
<proteinExistence type="predicted"/>
<evidence type="ECO:0000256" key="2">
    <source>
        <dbReference type="SAM" id="SignalP"/>
    </source>
</evidence>
<dbReference type="GO" id="GO:1990351">
    <property type="term" value="C:transporter complex"/>
    <property type="evidence" value="ECO:0007669"/>
    <property type="project" value="TreeGrafter"/>
</dbReference>
<dbReference type="Proteomes" id="UP000049855">
    <property type="component" value="Unassembled WGS sequence"/>
</dbReference>
<dbReference type="RefSeq" id="WP_021170845.1">
    <property type="nucleotide sequence ID" value="NZ_CTRP01000014.1"/>
</dbReference>
<reference evidence="5" key="1">
    <citation type="submission" date="2015-03" db="EMBL/GenBank/DDBJ databases">
        <authorList>
            <person name="Nijsse Bart"/>
        </authorList>
    </citation>
    <scope>NUCLEOTIDE SEQUENCE [LARGE SCALE GENOMIC DNA]</scope>
</reference>
<evidence type="ECO:0000259" key="3">
    <source>
        <dbReference type="Pfam" id="PF03968"/>
    </source>
</evidence>
<keyword evidence="2" id="KW-0732">Signal</keyword>
<feature type="signal peptide" evidence="2">
    <location>
        <begin position="1"/>
        <end position="25"/>
    </location>
</feature>
<feature type="domain" description="Organic solvent tolerance-like N-terminal" evidence="3">
    <location>
        <begin position="115"/>
        <end position="155"/>
    </location>
</feature>
<sequence length="160" mass="17194">MKRNVLLLFILFSYLLACSAGPVAAKPIITADTTYYDTDTGLYLLKGNVRVEVGSRVITAGQAKVSLSSMEVWGSDGITLTQDSIYLTADSVYVYGTQHKAVLSGGVTLSQPDITITADTADYNWRTKLGTFTGNVQVTQGTDTWSADSVTYNTKTGSLE</sequence>
<protein>
    <recommendedName>
        <fullName evidence="3">Organic solvent tolerance-like N-terminal domain-containing protein</fullName>
    </recommendedName>
</protein>
<organism evidence="4 5">
    <name type="scientific">Sporomusa ovata</name>
    <dbReference type="NCBI Taxonomy" id="2378"/>
    <lineage>
        <taxon>Bacteria</taxon>
        <taxon>Bacillati</taxon>
        <taxon>Bacillota</taxon>
        <taxon>Negativicutes</taxon>
        <taxon>Selenomonadales</taxon>
        <taxon>Sporomusaceae</taxon>
        <taxon>Sporomusa</taxon>
    </lineage>
</organism>
<evidence type="ECO:0000313" key="5">
    <source>
        <dbReference type="Proteomes" id="UP000049855"/>
    </source>
</evidence>
<accession>A0A0U1L1L0</accession>
<dbReference type="PANTHER" id="PTHR30189:SF1">
    <property type="entry name" value="LPS-ASSEMBLY PROTEIN LPTD"/>
    <property type="match status" value="1"/>
</dbReference>